<dbReference type="OrthoDB" id="4324715at2"/>
<dbReference type="GO" id="GO:0016491">
    <property type="term" value="F:oxidoreductase activity"/>
    <property type="evidence" value="ECO:0007669"/>
    <property type="project" value="UniProtKB-KW"/>
</dbReference>
<protein>
    <submittedName>
        <fullName evidence="4">D-isomer specific 2-hydroxyacid dehydrogenase NAD-binding</fullName>
    </submittedName>
</protein>
<dbReference type="Pfam" id="PF02826">
    <property type="entry name" value="2-Hacid_dh_C"/>
    <property type="match status" value="1"/>
</dbReference>
<name>C7QYR9_JONDD</name>
<accession>C7QYR9</accession>
<evidence type="ECO:0000313" key="5">
    <source>
        <dbReference type="Proteomes" id="UP000000628"/>
    </source>
</evidence>
<dbReference type="CDD" id="cd12160">
    <property type="entry name" value="2-Hacid_dh_3"/>
    <property type="match status" value="1"/>
</dbReference>
<dbReference type="GO" id="GO:0051287">
    <property type="term" value="F:NAD binding"/>
    <property type="evidence" value="ECO:0007669"/>
    <property type="project" value="InterPro"/>
</dbReference>
<dbReference type="PANTHER" id="PTHR43333:SF1">
    <property type="entry name" value="D-ISOMER SPECIFIC 2-HYDROXYACID DEHYDROGENASE NAD-BINDING DOMAIN-CONTAINING PROTEIN"/>
    <property type="match status" value="1"/>
</dbReference>
<dbReference type="InterPro" id="IPR006140">
    <property type="entry name" value="D-isomer_DH_NAD-bd"/>
</dbReference>
<evidence type="ECO:0000256" key="2">
    <source>
        <dbReference type="ARBA" id="ARBA00023027"/>
    </source>
</evidence>
<evidence type="ECO:0000313" key="4">
    <source>
        <dbReference type="EMBL" id="ACV09308.1"/>
    </source>
</evidence>
<proteinExistence type="predicted"/>
<dbReference type="InterPro" id="IPR036291">
    <property type="entry name" value="NAD(P)-bd_dom_sf"/>
</dbReference>
<evidence type="ECO:0000256" key="1">
    <source>
        <dbReference type="ARBA" id="ARBA00023002"/>
    </source>
</evidence>
<dbReference type="RefSeq" id="WP_015771936.1">
    <property type="nucleotide sequence ID" value="NC_013174.1"/>
</dbReference>
<dbReference type="AlphaFoldDB" id="C7QYR9"/>
<dbReference type="Gene3D" id="3.40.50.720">
    <property type="entry name" value="NAD(P)-binding Rossmann-like Domain"/>
    <property type="match status" value="2"/>
</dbReference>
<keyword evidence="5" id="KW-1185">Reference proteome</keyword>
<feature type="domain" description="D-isomer specific 2-hydroxyacid dehydrogenase NAD-binding" evidence="3">
    <location>
        <begin position="100"/>
        <end position="293"/>
    </location>
</feature>
<dbReference type="Proteomes" id="UP000000628">
    <property type="component" value="Chromosome"/>
</dbReference>
<sequence length="322" mass="34049">MKILVPSTVHDEIRVPPGVTVARYDPRVEVPAEHHDTQVLVAWGNSRKNLAGCARDLANLRWVAALSAGVDGVIHAGFAPHVMITSGRGLHDRPVAEHTLMMILAAVRRFDLMHEARCDHRWDLSLGGVQHPGLLTDRTPGDGGLPGLGTIDGANIMIWGFGSIGQTLASYVTMLGARVLPVARSEGDRAGFHTMTPDHMGEVLPVTDILVSVLPATADTLGVANRQIFDALPTHAWFVNVGRGSVVNEDDLVAALHSGSLGGAALDVTDREPLPDSSPLWDAPNLILTPHAAGGRPEGAGEFLSTNIEVFHAGGTPANLVT</sequence>
<reference evidence="4 5" key="1">
    <citation type="journal article" date="2009" name="Stand. Genomic Sci.">
        <title>Complete genome sequence of Jonesia denitrificans type strain (Prevot 55134).</title>
        <authorList>
            <person name="Pukall R."/>
            <person name="Gehrich-Schroter G."/>
            <person name="Lapidus A."/>
            <person name="Nolan M."/>
            <person name="Glavina Del Rio T."/>
            <person name="Lucas S."/>
            <person name="Chen F."/>
            <person name="Tice H."/>
            <person name="Pitluck S."/>
            <person name="Cheng J.F."/>
            <person name="Copeland A."/>
            <person name="Saunders E."/>
            <person name="Brettin T."/>
            <person name="Detter J.C."/>
            <person name="Bruce D."/>
            <person name="Goodwin L."/>
            <person name="Pati A."/>
            <person name="Ivanova N."/>
            <person name="Mavromatis K."/>
            <person name="Ovchinnikova G."/>
            <person name="Chen A."/>
            <person name="Palaniappan K."/>
            <person name="Land M."/>
            <person name="Hauser L."/>
            <person name="Chang Y.J."/>
            <person name="Jeffries C.D."/>
            <person name="Chain P."/>
            <person name="Goker M."/>
            <person name="Bristow J."/>
            <person name="Eisen J.A."/>
            <person name="Markowitz V."/>
            <person name="Hugenholtz P."/>
            <person name="Kyrpides N.C."/>
            <person name="Klenk H.P."/>
            <person name="Han C."/>
        </authorList>
    </citation>
    <scope>NUCLEOTIDE SEQUENCE [LARGE SCALE GENOMIC DNA]</scope>
    <source>
        <strain evidence="5">ATCC 14870 / DSM 20603 / BCRC 15368 / CIP 55.134 / JCM 11481 / NBRC 15587 / NCTC 10816 / Prevot 55134</strain>
    </source>
</reference>
<organism evidence="4 5">
    <name type="scientific">Jonesia denitrificans (strain ATCC 14870 / DSM 20603 / BCRC 15368 / CIP 55.134 / JCM 11481 / NBRC 15587 / NCTC 10816 / Prevot 55134)</name>
    <name type="common">Listeria denitrificans</name>
    <dbReference type="NCBI Taxonomy" id="471856"/>
    <lineage>
        <taxon>Bacteria</taxon>
        <taxon>Bacillati</taxon>
        <taxon>Actinomycetota</taxon>
        <taxon>Actinomycetes</taxon>
        <taxon>Micrococcales</taxon>
        <taxon>Jonesiaceae</taxon>
        <taxon>Jonesia</taxon>
    </lineage>
</organism>
<dbReference type="STRING" id="471856.Jden_1660"/>
<dbReference type="PANTHER" id="PTHR43333">
    <property type="entry name" value="2-HACID_DH_C DOMAIN-CONTAINING PROTEIN"/>
    <property type="match status" value="1"/>
</dbReference>
<evidence type="ECO:0000259" key="3">
    <source>
        <dbReference type="Pfam" id="PF02826"/>
    </source>
</evidence>
<dbReference type="EMBL" id="CP001706">
    <property type="protein sequence ID" value="ACV09308.1"/>
    <property type="molecule type" value="Genomic_DNA"/>
</dbReference>
<dbReference type="KEGG" id="jde:Jden_1660"/>
<dbReference type="SUPFAM" id="SSF52283">
    <property type="entry name" value="Formate/glycerate dehydrogenase catalytic domain-like"/>
    <property type="match status" value="1"/>
</dbReference>
<keyword evidence="1" id="KW-0560">Oxidoreductase</keyword>
<gene>
    <name evidence="4" type="ordered locus">Jden_1660</name>
</gene>
<dbReference type="eggNOG" id="COG0111">
    <property type="taxonomic scope" value="Bacteria"/>
</dbReference>
<keyword evidence="2" id="KW-0520">NAD</keyword>
<dbReference type="SUPFAM" id="SSF51735">
    <property type="entry name" value="NAD(P)-binding Rossmann-fold domains"/>
    <property type="match status" value="1"/>
</dbReference>
<dbReference type="HOGENOM" id="CLU_019796_1_0_11"/>